<dbReference type="Pfam" id="PF06966">
    <property type="entry name" value="DUF1295"/>
    <property type="match status" value="1"/>
</dbReference>
<keyword evidence="3" id="KW-1185">Reference proteome</keyword>
<dbReference type="PROSITE" id="PS50244">
    <property type="entry name" value="S5A_REDUCTASE"/>
    <property type="match status" value="1"/>
</dbReference>
<dbReference type="OrthoDB" id="9779233at2"/>
<keyword evidence="1" id="KW-0472">Membrane</keyword>
<keyword evidence="1" id="KW-0812">Transmembrane</keyword>
<dbReference type="AlphaFoldDB" id="R4PXQ2"/>
<dbReference type="Gene3D" id="1.20.120.1630">
    <property type="match status" value="1"/>
</dbReference>
<protein>
    <submittedName>
        <fullName evidence="2">Uncharacterized protein</fullName>
    </submittedName>
</protein>
<dbReference type="Proteomes" id="UP000013893">
    <property type="component" value="Chromosome"/>
</dbReference>
<feature type="transmembrane region" description="Helical" evidence="1">
    <location>
        <begin position="209"/>
        <end position="227"/>
    </location>
</feature>
<proteinExistence type="predicted"/>
<sequence>MVVIGDLAVSFFAALAVMSCAFVVGWYKKRYDGVDVAWGMAILASVIVQIPFHFTHSTVAIAASACICLWALRLSFHIGKRWLHAKAEDPRYVALKKQWPKRFVGLQTFFRIYLVQAVLAVIVSLPGIALWLDKPAVSSLTALGLVLWVGGFIIESVADYQLRSHVAQKPGTLMTSGLWRYSRHPNYFGELVMWWGIACLSLSSPSWWLATIGAATISILIIFISGIPPSEQRSSRYPNWNEYRRATSVLVPLPPQQR</sequence>
<feature type="transmembrane region" description="Helical" evidence="1">
    <location>
        <begin position="110"/>
        <end position="130"/>
    </location>
</feature>
<organism evidence="2 3">
    <name type="scientific">Candidatus Saccharimonas aalborgensis</name>
    <dbReference type="NCBI Taxonomy" id="1332188"/>
    <lineage>
        <taxon>Bacteria</taxon>
        <taxon>Candidatus Saccharimonadota</taxon>
        <taxon>Candidatus Saccharimonadia</taxon>
        <taxon>Candidatus Saccharimonadales</taxon>
        <taxon>Candidatus Saccharimonadaceae</taxon>
        <taxon>Candidatus Saccharimonas</taxon>
    </lineage>
</organism>
<keyword evidence="1" id="KW-1133">Transmembrane helix</keyword>
<dbReference type="InterPro" id="IPR010721">
    <property type="entry name" value="UstE-like"/>
</dbReference>
<feature type="transmembrane region" description="Helical" evidence="1">
    <location>
        <begin position="58"/>
        <end position="76"/>
    </location>
</feature>
<evidence type="ECO:0000313" key="2">
    <source>
        <dbReference type="EMBL" id="AGL62542.1"/>
    </source>
</evidence>
<feature type="transmembrane region" description="Helical" evidence="1">
    <location>
        <begin position="136"/>
        <end position="154"/>
    </location>
</feature>
<dbReference type="HOGENOM" id="CLU_043418_1_1_0"/>
<dbReference type="PANTHER" id="PTHR32251">
    <property type="entry name" value="3-OXO-5-ALPHA-STEROID 4-DEHYDROGENASE"/>
    <property type="match status" value="1"/>
</dbReference>
<dbReference type="EMBL" id="CP005957">
    <property type="protein sequence ID" value="AGL62542.1"/>
    <property type="molecule type" value="Genomic_DNA"/>
</dbReference>
<dbReference type="PANTHER" id="PTHR32251:SF17">
    <property type="entry name" value="STEROID 5-ALPHA REDUCTASE C-TERMINAL DOMAIN-CONTAINING PROTEIN"/>
    <property type="match status" value="1"/>
</dbReference>
<gene>
    <name evidence="2" type="ORF">L336_0840</name>
</gene>
<dbReference type="STRING" id="1332188.L336_0840"/>
<evidence type="ECO:0000313" key="3">
    <source>
        <dbReference type="Proteomes" id="UP000013893"/>
    </source>
</evidence>
<dbReference type="PATRIC" id="fig|1332188.3.peg.834"/>
<feature type="transmembrane region" description="Helical" evidence="1">
    <location>
        <begin position="6"/>
        <end position="27"/>
    </location>
</feature>
<dbReference type="KEGG" id="saal:L336_0840"/>
<feature type="transmembrane region" description="Helical" evidence="1">
    <location>
        <begin position="34"/>
        <end position="52"/>
    </location>
</feature>
<dbReference type="GO" id="GO:0016020">
    <property type="term" value="C:membrane"/>
    <property type="evidence" value="ECO:0007669"/>
    <property type="project" value="TreeGrafter"/>
</dbReference>
<dbReference type="RefSeq" id="WP_015641992.1">
    <property type="nucleotide sequence ID" value="NC_021219.1"/>
</dbReference>
<reference evidence="2 3" key="1">
    <citation type="journal article" date="2013" name="Nat. Biotechnol.">
        <title>Genome sequences of rare, uncultured bacteria obtained by differential coverage binning of multiple metagenomes.</title>
        <authorList>
            <person name="Albertsen M."/>
            <person name="Hugenholtz P."/>
            <person name="Skarshewski A."/>
            <person name="Nielsen K.L."/>
            <person name="Tyson G.W."/>
            <person name="Nielsen P.H."/>
        </authorList>
    </citation>
    <scope>NUCLEOTIDE SEQUENCE [LARGE SCALE GENOMIC DNA]</scope>
    <source>
        <strain evidence="2">TM71</strain>
    </source>
</reference>
<accession>R4PXQ2</accession>
<evidence type="ECO:0000256" key="1">
    <source>
        <dbReference type="SAM" id="Phobius"/>
    </source>
</evidence>
<name>R4PXQ2_9BACT</name>